<name>S4NDE7_9LACO</name>
<comment type="caution">
    <text evidence="2">The sequence shown here is derived from an EMBL/GenBank/DDBJ whole genome shotgun (WGS) entry which is preliminary data.</text>
</comment>
<sequence>MMTIWGFVGIGAIFGIAGFAMIHYEKKYNMINAASTTN</sequence>
<keyword evidence="1" id="KW-1133">Transmembrane helix</keyword>
<keyword evidence="3" id="KW-1185">Reference proteome</keyword>
<reference evidence="3" key="1">
    <citation type="journal article" date="2013" name="Genome Announc.">
        <title>Draft Genome Sequence of D-Branched-Chain Amino Acid Producer Lactobacillus otakiensis JCM 15040T, Isolated from a Traditional Japanese Pickle.</title>
        <authorList>
            <person name="Doi K."/>
            <person name="Mori K."/>
            <person name="Mutaguchi Y."/>
            <person name="Tashiro K."/>
            <person name="Fujino Y."/>
            <person name="Ohmori T."/>
            <person name="Kuhara S."/>
            <person name="Ohshima T."/>
        </authorList>
    </citation>
    <scope>NUCLEOTIDE SEQUENCE [LARGE SCALE GENOMIC DNA]</scope>
    <source>
        <strain evidence="3">JCM 15040</strain>
    </source>
</reference>
<dbReference type="EMBL" id="BASH01000004">
    <property type="protein sequence ID" value="GAD16919.1"/>
    <property type="molecule type" value="Genomic_DNA"/>
</dbReference>
<keyword evidence="1" id="KW-0472">Membrane</keyword>
<dbReference type="AlphaFoldDB" id="S4NDE7"/>
<gene>
    <name evidence="2" type="ORF">LOT_1457</name>
</gene>
<dbReference type="eggNOG" id="COG2814">
    <property type="taxonomic scope" value="Bacteria"/>
</dbReference>
<protein>
    <submittedName>
        <fullName evidence="2">Major facilitator superfamily protein</fullName>
    </submittedName>
</protein>
<organism evidence="2 3">
    <name type="scientific">Lentilactobacillus otakiensis DSM 19908 = JCM 15040</name>
    <dbReference type="NCBI Taxonomy" id="1423780"/>
    <lineage>
        <taxon>Bacteria</taxon>
        <taxon>Bacillati</taxon>
        <taxon>Bacillota</taxon>
        <taxon>Bacilli</taxon>
        <taxon>Lactobacillales</taxon>
        <taxon>Lactobacillaceae</taxon>
        <taxon>Lentilactobacillus</taxon>
    </lineage>
</organism>
<proteinExistence type="predicted"/>
<accession>S4NDE7</accession>
<evidence type="ECO:0000313" key="2">
    <source>
        <dbReference type="EMBL" id="GAD16919.1"/>
    </source>
</evidence>
<evidence type="ECO:0000313" key="3">
    <source>
        <dbReference type="Proteomes" id="UP000016361"/>
    </source>
</evidence>
<feature type="transmembrane region" description="Helical" evidence="1">
    <location>
        <begin position="6"/>
        <end position="24"/>
    </location>
</feature>
<evidence type="ECO:0000256" key="1">
    <source>
        <dbReference type="SAM" id="Phobius"/>
    </source>
</evidence>
<dbReference type="Proteomes" id="UP000016361">
    <property type="component" value="Unassembled WGS sequence"/>
</dbReference>
<keyword evidence="1" id="KW-0812">Transmembrane</keyword>